<feature type="domain" description="4Fe-4S ferredoxin-type" evidence="1">
    <location>
        <begin position="413"/>
        <end position="441"/>
    </location>
</feature>
<dbReference type="InterPro" id="IPR008703">
    <property type="entry name" value="NqrA"/>
</dbReference>
<dbReference type="PROSITE" id="PS00198">
    <property type="entry name" value="4FE4S_FER_1"/>
    <property type="match status" value="1"/>
</dbReference>
<feature type="domain" description="4Fe-4S ferredoxin-type" evidence="1">
    <location>
        <begin position="373"/>
        <end position="404"/>
    </location>
</feature>
<evidence type="ECO:0000313" key="2">
    <source>
        <dbReference type="EMBL" id="KKL44888.1"/>
    </source>
</evidence>
<name>A0A0F9C6E8_9ZZZZ</name>
<dbReference type="InterPro" id="IPR017896">
    <property type="entry name" value="4Fe4S_Fe-S-bd"/>
</dbReference>
<accession>A0A0F9C6E8</accession>
<reference evidence="2" key="1">
    <citation type="journal article" date="2015" name="Nature">
        <title>Complex archaea that bridge the gap between prokaryotes and eukaryotes.</title>
        <authorList>
            <person name="Spang A."/>
            <person name="Saw J.H."/>
            <person name="Jorgensen S.L."/>
            <person name="Zaremba-Niedzwiedzka K."/>
            <person name="Martijn J."/>
            <person name="Lind A.E."/>
            <person name="van Eijk R."/>
            <person name="Schleper C."/>
            <person name="Guy L."/>
            <person name="Ettema T.J."/>
        </authorList>
    </citation>
    <scope>NUCLEOTIDE SEQUENCE</scope>
</reference>
<protein>
    <recommendedName>
        <fullName evidence="1">4Fe-4S ferredoxin-type domain-containing protein</fullName>
    </recommendedName>
</protein>
<dbReference type="PANTHER" id="PTHR37839">
    <property type="entry name" value="NA(+)-TRANSLOCATING NADH-QUINONE REDUCTASE SUBUNIT A"/>
    <property type="match status" value="1"/>
</dbReference>
<dbReference type="PROSITE" id="PS51379">
    <property type="entry name" value="4FE4S_FER_2"/>
    <property type="match status" value="2"/>
</dbReference>
<dbReference type="GO" id="GO:0016655">
    <property type="term" value="F:oxidoreductase activity, acting on NAD(P)H, quinone or similar compound as acceptor"/>
    <property type="evidence" value="ECO:0007669"/>
    <property type="project" value="InterPro"/>
</dbReference>
<dbReference type="InterPro" id="IPR022615">
    <property type="entry name" value="NqrA_C_domain"/>
</dbReference>
<feature type="non-terminal residue" evidence="2">
    <location>
        <position position="1"/>
    </location>
</feature>
<sequence>CMNVRGGYNIMLQGRPGASLEVLPEPEALHLPLASERFSFTDVRVADGQSVLPGQVLAKDPSNYSVPLLAPRAGRVRLDAVEGHITLEEITHAPEEPYHPDEDAEHVARDMGSAGMRRYKLLGLGAWQFFYDAHTQALPDPFGTPQAVIVSTLRLASYVARGDVQLHKRLSSFTRGLEHLQSLLEYEPIYLVMPEIDSQFARQVRETLRGYAWVHLVQVPLRYPGGHLAVLARGLGLKHRPDKSVWGLHVEGVLALDRALTLSRPCTVRIVSLGGPAVRSPVHLKAMPGYPIDAILDSRVDGDALRVIDGGVLAGEALPEQRRGLSVECAGLTVLPEHQEREFLGFVRPGFDRRSYSNCFGSLLRRAFPERMTTAMRGEGRPCISCGFCEEVCPVSIMPHLIHKMLYQDELEVAERAGTDRCIGCGLCSFVCPSKIELCGELIEAQETIRRELHGAETPDPAEVAP</sequence>
<organism evidence="2">
    <name type="scientific">marine sediment metagenome</name>
    <dbReference type="NCBI Taxonomy" id="412755"/>
    <lineage>
        <taxon>unclassified sequences</taxon>
        <taxon>metagenomes</taxon>
        <taxon>ecological metagenomes</taxon>
    </lineage>
</organism>
<proteinExistence type="predicted"/>
<gene>
    <name evidence="2" type="ORF">LCGC14_2361190</name>
</gene>
<dbReference type="GO" id="GO:0006814">
    <property type="term" value="P:sodium ion transport"/>
    <property type="evidence" value="ECO:0007669"/>
    <property type="project" value="InterPro"/>
</dbReference>
<dbReference type="Pfam" id="PF12838">
    <property type="entry name" value="Fer4_7"/>
    <property type="match status" value="1"/>
</dbReference>
<dbReference type="Gene3D" id="3.30.70.20">
    <property type="match status" value="1"/>
</dbReference>
<evidence type="ECO:0000259" key="1">
    <source>
        <dbReference type="PROSITE" id="PS51379"/>
    </source>
</evidence>
<dbReference type="PANTHER" id="PTHR37839:SF1">
    <property type="entry name" value="NA(+)-TRANSLOCATING NADH-QUINONE REDUCTASE SUBUNIT A"/>
    <property type="match status" value="1"/>
</dbReference>
<dbReference type="InterPro" id="IPR017900">
    <property type="entry name" value="4Fe4S_Fe_S_CS"/>
</dbReference>
<dbReference type="Pfam" id="PF11973">
    <property type="entry name" value="NQRA_SLBB"/>
    <property type="match status" value="1"/>
</dbReference>
<comment type="caution">
    <text evidence="2">The sequence shown here is derived from an EMBL/GenBank/DDBJ whole genome shotgun (WGS) entry which is preliminary data.</text>
</comment>
<dbReference type="AlphaFoldDB" id="A0A0F9C6E8"/>
<dbReference type="SUPFAM" id="SSF46548">
    <property type="entry name" value="alpha-helical ferredoxin"/>
    <property type="match status" value="1"/>
</dbReference>
<dbReference type="EMBL" id="LAZR01034589">
    <property type="protein sequence ID" value="KKL44888.1"/>
    <property type="molecule type" value="Genomic_DNA"/>
</dbReference>